<dbReference type="RefSeq" id="WP_209310136.1">
    <property type="nucleotide sequence ID" value="NZ_JAAVJR010000887.1"/>
</dbReference>
<protein>
    <submittedName>
        <fullName evidence="1">Uncharacterized protein</fullName>
    </submittedName>
</protein>
<keyword evidence="2" id="KW-1185">Reference proteome</keyword>
<comment type="caution">
    <text evidence="1">The sequence shown here is derived from an EMBL/GenBank/DDBJ whole genome shotgun (WGS) entry which is preliminary data.</text>
</comment>
<reference evidence="1 2" key="1">
    <citation type="submission" date="2020-03" db="EMBL/GenBank/DDBJ databases">
        <title>Salinimicrobium sp. nov, isolated from SCS.</title>
        <authorList>
            <person name="Cao W.R."/>
        </authorList>
    </citation>
    <scope>NUCLEOTIDE SEQUENCE [LARGE SCALE GENOMIC DNA]</scope>
    <source>
        <strain evidence="2">J15B91</strain>
    </source>
</reference>
<evidence type="ECO:0000313" key="1">
    <source>
        <dbReference type="EMBL" id="NJW55179.1"/>
    </source>
</evidence>
<organism evidence="1 2">
    <name type="scientific">Salinimicrobium oceani</name>
    <dbReference type="NCBI Taxonomy" id="2722702"/>
    <lineage>
        <taxon>Bacteria</taxon>
        <taxon>Pseudomonadati</taxon>
        <taxon>Bacteroidota</taxon>
        <taxon>Flavobacteriia</taxon>
        <taxon>Flavobacteriales</taxon>
        <taxon>Flavobacteriaceae</taxon>
        <taxon>Salinimicrobium</taxon>
    </lineage>
</organism>
<name>A0ABX1D7D4_9FLAO</name>
<sequence>GIYEKFISTRPEAANPEADKLAAFTEEDLREYIKSFDNRNGLSFETAVVPRSIIAEYEWMKENYPNAELLGKSLIKHQGRTYDVFELQKKGEEKIKIYFDTSIIL</sequence>
<proteinExistence type="predicted"/>
<feature type="non-terminal residue" evidence="1">
    <location>
        <position position="1"/>
    </location>
</feature>
<dbReference type="EMBL" id="JAAVJR010000887">
    <property type="protein sequence ID" value="NJW55179.1"/>
    <property type="molecule type" value="Genomic_DNA"/>
</dbReference>
<gene>
    <name evidence="1" type="ORF">HC175_19890</name>
</gene>
<evidence type="ECO:0000313" key="2">
    <source>
        <dbReference type="Proteomes" id="UP000703674"/>
    </source>
</evidence>
<accession>A0ABX1D7D4</accession>
<dbReference type="Proteomes" id="UP000703674">
    <property type="component" value="Unassembled WGS sequence"/>
</dbReference>